<name>A0A3N0I470_9FIRM</name>
<feature type="transmembrane region" description="Helical" evidence="1">
    <location>
        <begin position="180"/>
        <end position="200"/>
    </location>
</feature>
<keyword evidence="1" id="KW-1133">Transmembrane helix</keyword>
<feature type="transmembrane region" description="Helical" evidence="1">
    <location>
        <begin position="64"/>
        <end position="82"/>
    </location>
</feature>
<dbReference type="Proteomes" id="UP000276568">
    <property type="component" value="Unassembled WGS sequence"/>
</dbReference>
<keyword evidence="1" id="KW-0812">Transmembrane</keyword>
<evidence type="ECO:0000256" key="1">
    <source>
        <dbReference type="SAM" id="Phobius"/>
    </source>
</evidence>
<dbReference type="GO" id="GO:0022904">
    <property type="term" value="P:respiratory electron transport chain"/>
    <property type="evidence" value="ECO:0007669"/>
    <property type="project" value="InterPro"/>
</dbReference>
<feature type="transmembrane region" description="Helical" evidence="1">
    <location>
        <begin position="102"/>
        <end position="119"/>
    </location>
</feature>
<dbReference type="EMBL" id="RJQC01000001">
    <property type="protein sequence ID" value="RNM31707.1"/>
    <property type="molecule type" value="Genomic_DNA"/>
</dbReference>
<dbReference type="InterPro" id="IPR016174">
    <property type="entry name" value="Di-haem_cyt_TM"/>
</dbReference>
<evidence type="ECO:0000313" key="3">
    <source>
        <dbReference type="Proteomes" id="UP000276568"/>
    </source>
</evidence>
<sequence length="205" mass="24105">MKQKRFIDILLSIGLLLLMGYQFFGDTFHEVIGAILFVLFIVHQILNLTWYAHLYKGKYTPLRIYFLLIDGTVIVLMLMQIYSAMVISRHVFAFLDIHSGSALARILHMLGAYWSYVLISMHIGNHVHLFSDSKWKKDSVILISIYGIYAFILCHFIRYMLVMNLFVYMDYYEPIWRYHINYIAIAILFMTISQGISNGLRKVKQ</sequence>
<dbReference type="SUPFAM" id="SSF81342">
    <property type="entry name" value="Transmembrane di-heme cytochromes"/>
    <property type="match status" value="1"/>
</dbReference>
<gene>
    <name evidence="2" type="ORF">EDX97_03910</name>
</gene>
<reference evidence="2 3" key="1">
    <citation type="submission" date="2018-11" db="EMBL/GenBank/DDBJ databases">
        <title>Clostridium sp. nov., a member of the family Erysipelotrichaceae isolated from pig faeces.</title>
        <authorList>
            <person name="Chang Y.-H."/>
        </authorList>
    </citation>
    <scope>NUCLEOTIDE SEQUENCE [LARGE SCALE GENOMIC DNA]</scope>
    <source>
        <strain evidence="2 3">YH-panp20</strain>
    </source>
</reference>
<evidence type="ECO:0008006" key="4">
    <source>
        <dbReference type="Google" id="ProtNLM"/>
    </source>
</evidence>
<dbReference type="RefSeq" id="WP_128519866.1">
    <property type="nucleotide sequence ID" value="NZ_RJQC01000001.1"/>
</dbReference>
<feature type="transmembrane region" description="Helical" evidence="1">
    <location>
        <begin position="140"/>
        <end position="160"/>
    </location>
</feature>
<keyword evidence="3" id="KW-1185">Reference proteome</keyword>
<dbReference type="GO" id="GO:0016020">
    <property type="term" value="C:membrane"/>
    <property type="evidence" value="ECO:0007669"/>
    <property type="project" value="InterPro"/>
</dbReference>
<accession>A0A3N0I470</accession>
<proteinExistence type="predicted"/>
<dbReference type="AlphaFoldDB" id="A0A3N0I470"/>
<feature type="transmembrane region" description="Helical" evidence="1">
    <location>
        <begin position="31"/>
        <end position="52"/>
    </location>
</feature>
<protein>
    <recommendedName>
        <fullName evidence="4">DUF4405 domain-containing protein</fullName>
    </recommendedName>
</protein>
<comment type="caution">
    <text evidence="2">The sequence shown here is derived from an EMBL/GenBank/DDBJ whole genome shotgun (WGS) entry which is preliminary data.</text>
</comment>
<organism evidence="2 3">
    <name type="scientific">Absicoccus porci</name>
    <dbReference type="NCBI Taxonomy" id="2486576"/>
    <lineage>
        <taxon>Bacteria</taxon>
        <taxon>Bacillati</taxon>
        <taxon>Bacillota</taxon>
        <taxon>Erysipelotrichia</taxon>
        <taxon>Erysipelotrichales</taxon>
        <taxon>Erysipelotrichaceae</taxon>
        <taxon>Absicoccus</taxon>
    </lineage>
</organism>
<evidence type="ECO:0000313" key="2">
    <source>
        <dbReference type="EMBL" id="RNM31707.1"/>
    </source>
</evidence>
<dbReference type="OrthoDB" id="9779183at2"/>
<keyword evidence="1" id="KW-0472">Membrane</keyword>
<feature type="transmembrane region" description="Helical" evidence="1">
    <location>
        <begin position="7"/>
        <end position="25"/>
    </location>
</feature>